<evidence type="ECO:0000259" key="1">
    <source>
        <dbReference type="Pfam" id="PF00724"/>
    </source>
</evidence>
<sequence length="381" mass="42725">MSSQSNLFKPTKVGYLDLKHRIVLAPLTRFRNDKDFVLLDIAEEYYTQRASIPGTLLISEGIIVFPKGLANDHLPGIWKEEQIAKWRRVTDAVHSKGSFIYAQIWCGGRISEPSVLQSIDPTYSVTGPSSIQFSGVDWPVRPLTKEEIKETVEAWAKAAENAVFKAGFDGVELHFANGYLLDQSLQDVSNDRSDEYGGSVEGRTRFPLEVVEAAVKKVGEGKIGVRLSPWSDFQEMRMKDPKPTFAHLTRKLKELYPNIAYLSVVEPRIAGGQDAESVADPNESNDFLRDIWAPKPFISAGAYTRESAMKRADEQGDLIAFGRYYISNPDLPFRLLNNIPLTKYDRSSFYLAGSTTPKGYTDYGFSDEYLKQEGAARAQIE</sequence>
<accession>A0ABR1J5Q0</accession>
<keyword evidence="3" id="KW-1185">Reference proteome</keyword>
<name>A0ABR1J5Q0_9AGAR</name>
<reference evidence="2 3" key="1">
    <citation type="submission" date="2024-01" db="EMBL/GenBank/DDBJ databases">
        <title>A draft genome for the cacao thread blight pathogen Marasmiellus scandens.</title>
        <authorList>
            <person name="Baruah I.K."/>
            <person name="Leung J."/>
            <person name="Bukari Y."/>
            <person name="Amoako-Attah I."/>
            <person name="Meinhardt L.W."/>
            <person name="Bailey B.A."/>
            <person name="Cohen S.P."/>
        </authorList>
    </citation>
    <scope>NUCLEOTIDE SEQUENCE [LARGE SCALE GENOMIC DNA]</scope>
    <source>
        <strain evidence="2 3">GH-19</strain>
    </source>
</reference>
<dbReference type="InterPro" id="IPR045247">
    <property type="entry name" value="Oye-like"/>
</dbReference>
<protein>
    <recommendedName>
        <fullName evidence="1">NADH:flavin oxidoreductase/NADH oxidase N-terminal domain-containing protein</fullName>
    </recommendedName>
</protein>
<dbReference type="PANTHER" id="PTHR22893">
    <property type="entry name" value="NADH OXIDOREDUCTASE-RELATED"/>
    <property type="match status" value="1"/>
</dbReference>
<dbReference type="PANTHER" id="PTHR22893:SF91">
    <property type="entry name" value="NADPH DEHYDROGENASE 2-RELATED"/>
    <property type="match status" value="1"/>
</dbReference>
<organism evidence="2 3">
    <name type="scientific">Marasmiellus scandens</name>
    <dbReference type="NCBI Taxonomy" id="2682957"/>
    <lineage>
        <taxon>Eukaryota</taxon>
        <taxon>Fungi</taxon>
        <taxon>Dikarya</taxon>
        <taxon>Basidiomycota</taxon>
        <taxon>Agaricomycotina</taxon>
        <taxon>Agaricomycetes</taxon>
        <taxon>Agaricomycetidae</taxon>
        <taxon>Agaricales</taxon>
        <taxon>Marasmiineae</taxon>
        <taxon>Omphalotaceae</taxon>
        <taxon>Marasmiellus</taxon>
    </lineage>
</organism>
<proteinExistence type="predicted"/>
<dbReference type="InterPro" id="IPR013785">
    <property type="entry name" value="Aldolase_TIM"/>
</dbReference>
<dbReference type="SUPFAM" id="SSF51395">
    <property type="entry name" value="FMN-linked oxidoreductases"/>
    <property type="match status" value="1"/>
</dbReference>
<dbReference type="InterPro" id="IPR001155">
    <property type="entry name" value="OxRdtase_FMN_N"/>
</dbReference>
<dbReference type="CDD" id="cd02933">
    <property type="entry name" value="OYE_like_FMN"/>
    <property type="match status" value="1"/>
</dbReference>
<feature type="domain" description="NADH:flavin oxidoreductase/NADH oxidase N-terminal" evidence="1">
    <location>
        <begin position="6"/>
        <end position="340"/>
    </location>
</feature>
<evidence type="ECO:0000313" key="3">
    <source>
        <dbReference type="Proteomes" id="UP001498398"/>
    </source>
</evidence>
<comment type="caution">
    <text evidence="2">The sequence shown here is derived from an EMBL/GenBank/DDBJ whole genome shotgun (WGS) entry which is preliminary data.</text>
</comment>
<gene>
    <name evidence="2" type="ORF">VKT23_014290</name>
</gene>
<dbReference type="Pfam" id="PF00724">
    <property type="entry name" value="Oxidored_FMN"/>
    <property type="match status" value="1"/>
</dbReference>
<evidence type="ECO:0000313" key="2">
    <source>
        <dbReference type="EMBL" id="KAK7447076.1"/>
    </source>
</evidence>
<dbReference type="Proteomes" id="UP001498398">
    <property type="component" value="Unassembled WGS sequence"/>
</dbReference>
<dbReference type="Gene3D" id="3.20.20.70">
    <property type="entry name" value="Aldolase class I"/>
    <property type="match status" value="1"/>
</dbReference>
<dbReference type="EMBL" id="JBANRG010000042">
    <property type="protein sequence ID" value="KAK7447076.1"/>
    <property type="molecule type" value="Genomic_DNA"/>
</dbReference>